<evidence type="ECO:0000259" key="2">
    <source>
        <dbReference type="Pfam" id="PF00534"/>
    </source>
</evidence>
<dbReference type="EMBL" id="LNQR01000118">
    <property type="protein sequence ID" value="KWT78227.1"/>
    <property type="molecule type" value="Genomic_DNA"/>
</dbReference>
<name>A0ABR5SBQ4_9BACT</name>
<feature type="domain" description="Glycosyl transferase family 1" evidence="2">
    <location>
        <begin position="177"/>
        <end position="342"/>
    </location>
</feature>
<dbReference type="GO" id="GO:0016757">
    <property type="term" value="F:glycosyltransferase activity"/>
    <property type="evidence" value="ECO:0007669"/>
    <property type="project" value="UniProtKB-KW"/>
</dbReference>
<protein>
    <submittedName>
        <fullName evidence="4">Glycosyltransferase</fullName>
        <ecNumber evidence="4">2.4.1.291</ecNumber>
    </submittedName>
</protein>
<evidence type="ECO:0000259" key="3">
    <source>
        <dbReference type="Pfam" id="PF13439"/>
    </source>
</evidence>
<dbReference type="SUPFAM" id="SSF53756">
    <property type="entry name" value="UDP-Glycosyltransferase/glycogen phosphorylase"/>
    <property type="match status" value="1"/>
</dbReference>
<gene>
    <name evidence="4" type="ORF">ASN18_2954</name>
</gene>
<evidence type="ECO:0000256" key="1">
    <source>
        <dbReference type="ARBA" id="ARBA00022679"/>
    </source>
</evidence>
<keyword evidence="4" id="KW-0328">Glycosyltransferase</keyword>
<dbReference type="InterPro" id="IPR028098">
    <property type="entry name" value="Glyco_trans_4-like_N"/>
</dbReference>
<dbReference type="Pfam" id="PF00534">
    <property type="entry name" value="Glycos_transf_1"/>
    <property type="match status" value="1"/>
</dbReference>
<dbReference type="PANTHER" id="PTHR46401">
    <property type="entry name" value="GLYCOSYLTRANSFERASE WBBK-RELATED"/>
    <property type="match status" value="1"/>
</dbReference>
<dbReference type="PANTHER" id="PTHR46401:SF2">
    <property type="entry name" value="GLYCOSYLTRANSFERASE WBBK-RELATED"/>
    <property type="match status" value="1"/>
</dbReference>
<reference evidence="4 5" key="1">
    <citation type="submission" date="2015-11" db="EMBL/GenBank/DDBJ databases">
        <authorList>
            <person name="Lin W."/>
        </authorList>
    </citation>
    <scope>NUCLEOTIDE SEQUENCE [LARGE SCALE GENOMIC DNA]</scope>
    <source>
        <strain evidence="4 5">HCH-1</strain>
    </source>
</reference>
<sequence>MTAKRSKVLHLITGMEVGGAEKMLLRIVPRMEGAFENRVCVIKDRGRLGPELEQTGIPVVYLDLKSPFNLQPILRFRRLAAEFKPDILVTYLIHADLFGRICGRAFGIKRIVCYQRGSLLNWEFLRTFDRLTKPLVTKYIVQTETAKEELTAALKISGEKIAVIGNAIDTTTFDLDKAAKKKELGLNPNNKTIVCVGNLREGKGHEYLLDAFEELFSKRFPGINLLIVGGGQKKKQLVEQIKPFTSQANIHFLGSRDDVREILKISDLFVLPTLYEGMSNAIMEAMASKVAIITTDIPVNAELAGDTAVLVPIKNSAKLAEAMEMLLSDNSLRNGLAQRAYSKITSQYSLDVVVQKYTTLLKDILNAI</sequence>
<organism evidence="4 5">
    <name type="scientific">Candidatus Magnetominusculus xianensis</name>
    <dbReference type="NCBI Taxonomy" id="1748249"/>
    <lineage>
        <taxon>Bacteria</taxon>
        <taxon>Pseudomonadati</taxon>
        <taxon>Nitrospirota</taxon>
        <taxon>Nitrospiria</taxon>
        <taxon>Nitrospirales</taxon>
        <taxon>Nitrospiraceae</taxon>
        <taxon>Candidatus Magnetominusculus</taxon>
    </lineage>
</organism>
<proteinExistence type="predicted"/>
<evidence type="ECO:0000313" key="4">
    <source>
        <dbReference type="EMBL" id="KWT78227.1"/>
    </source>
</evidence>
<evidence type="ECO:0000313" key="5">
    <source>
        <dbReference type="Proteomes" id="UP000060487"/>
    </source>
</evidence>
<keyword evidence="5" id="KW-1185">Reference proteome</keyword>
<comment type="caution">
    <text evidence="4">The sequence shown here is derived from an EMBL/GenBank/DDBJ whole genome shotgun (WGS) entry which is preliminary data.</text>
</comment>
<keyword evidence="1 4" id="KW-0808">Transferase</keyword>
<dbReference type="Proteomes" id="UP000060487">
    <property type="component" value="Unassembled WGS sequence"/>
</dbReference>
<dbReference type="Pfam" id="PF13439">
    <property type="entry name" value="Glyco_transf_4"/>
    <property type="match status" value="1"/>
</dbReference>
<feature type="domain" description="Glycosyltransferase subfamily 4-like N-terminal" evidence="3">
    <location>
        <begin position="17"/>
        <end position="171"/>
    </location>
</feature>
<dbReference type="EC" id="2.4.1.291" evidence="4"/>
<accession>A0ABR5SBQ4</accession>
<dbReference type="InterPro" id="IPR001296">
    <property type="entry name" value="Glyco_trans_1"/>
</dbReference>
<dbReference type="Gene3D" id="3.40.50.2000">
    <property type="entry name" value="Glycogen Phosphorylase B"/>
    <property type="match status" value="2"/>
</dbReference>